<evidence type="ECO:0000313" key="1">
    <source>
        <dbReference type="EMBL" id="MBC8584317.1"/>
    </source>
</evidence>
<gene>
    <name evidence="1" type="ORF">H8705_01810</name>
</gene>
<dbReference type="Pfam" id="PF04199">
    <property type="entry name" value="Cyclase"/>
    <property type="match status" value="1"/>
</dbReference>
<name>A0A926EPI7_9FIRM</name>
<comment type="caution">
    <text evidence="1">The sequence shown here is derived from an EMBL/GenBank/DDBJ whole genome shotgun (WGS) entry which is preliminary data.</text>
</comment>
<dbReference type="GO" id="GO:0004061">
    <property type="term" value="F:arylformamidase activity"/>
    <property type="evidence" value="ECO:0007669"/>
    <property type="project" value="InterPro"/>
</dbReference>
<dbReference type="AlphaFoldDB" id="A0A926EPI7"/>
<dbReference type="PANTHER" id="PTHR31118">
    <property type="entry name" value="CYCLASE-LIKE PROTEIN 2"/>
    <property type="match status" value="1"/>
</dbReference>
<reference evidence="1" key="1">
    <citation type="submission" date="2020-08" db="EMBL/GenBank/DDBJ databases">
        <title>Genome public.</title>
        <authorList>
            <person name="Liu C."/>
            <person name="Sun Q."/>
        </authorList>
    </citation>
    <scope>NUCLEOTIDE SEQUENCE</scope>
    <source>
        <strain evidence="1">NSJ-64</strain>
    </source>
</reference>
<proteinExistence type="predicted"/>
<organism evidence="1 2">
    <name type="scientific">Youxingia wuxianensis</name>
    <dbReference type="NCBI Taxonomy" id="2763678"/>
    <lineage>
        <taxon>Bacteria</taxon>
        <taxon>Bacillati</taxon>
        <taxon>Bacillota</taxon>
        <taxon>Clostridia</taxon>
        <taxon>Eubacteriales</taxon>
        <taxon>Oscillospiraceae</taxon>
        <taxon>Youxingia</taxon>
    </lineage>
</organism>
<accession>A0A926EPI7</accession>
<dbReference type="Proteomes" id="UP000623678">
    <property type="component" value="Unassembled WGS sequence"/>
</dbReference>
<evidence type="ECO:0000313" key="2">
    <source>
        <dbReference type="Proteomes" id="UP000623678"/>
    </source>
</evidence>
<dbReference type="EMBL" id="JACRTD010000001">
    <property type="protein sequence ID" value="MBC8584317.1"/>
    <property type="molecule type" value="Genomic_DNA"/>
</dbReference>
<dbReference type="InterPro" id="IPR037175">
    <property type="entry name" value="KFase_sf"/>
</dbReference>
<keyword evidence="2" id="KW-1185">Reference proteome</keyword>
<protein>
    <submittedName>
        <fullName evidence="1">Cyclase family protein</fullName>
    </submittedName>
</protein>
<dbReference type="PANTHER" id="PTHR31118:SF12">
    <property type="entry name" value="CYCLASE-LIKE PROTEIN 2"/>
    <property type="match status" value="1"/>
</dbReference>
<dbReference type="RefSeq" id="WP_262394141.1">
    <property type="nucleotide sequence ID" value="NZ_JACRTD010000001.1"/>
</dbReference>
<sequence>MSTYQLGKFKVVDLTKALDPQTETRRCGLTRFNTGGPIPDFHTIMDLTSHLGTHVECPYHHRDEWTDVQGMPLDSFMGRAIYVTIDHLAPNSHIMPEDLEKACAGRIKDRDIVIIDSPYKLPPFTEKTNTKEDKRLFICREAAEWFKAKNVKCVGFGDGVSIENNYEDVCAFHDVLMEVDIIFLEVLKNLEELSSDVFFMSYAPLPIKGLDSCPVRAYAIEGLQDFSD</sequence>
<dbReference type="Gene3D" id="3.50.30.50">
    <property type="entry name" value="Putative cyclase"/>
    <property type="match status" value="1"/>
</dbReference>
<dbReference type="SUPFAM" id="SSF102198">
    <property type="entry name" value="Putative cyclase"/>
    <property type="match status" value="1"/>
</dbReference>
<dbReference type="InterPro" id="IPR007325">
    <property type="entry name" value="KFase/CYL"/>
</dbReference>
<dbReference type="GO" id="GO:0019441">
    <property type="term" value="P:L-tryptophan catabolic process to kynurenine"/>
    <property type="evidence" value="ECO:0007669"/>
    <property type="project" value="InterPro"/>
</dbReference>